<dbReference type="InterPro" id="IPR006771">
    <property type="entry name" value="CetA-like"/>
</dbReference>
<dbReference type="InterPro" id="IPR037176">
    <property type="entry name" value="Osmotin/thaumatin-like_sf"/>
</dbReference>
<dbReference type="PANTHER" id="PTHR36195:SF6">
    <property type="entry name" value="SECRETED THAUMATIN-LIKE PROTEIN CALA"/>
    <property type="match status" value="1"/>
</dbReference>
<proteinExistence type="predicted"/>
<evidence type="ECO:0000313" key="3">
    <source>
        <dbReference type="EMBL" id="KAF2242923.1"/>
    </source>
</evidence>
<evidence type="ECO:0000256" key="1">
    <source>
        <dbReference type="SAM" id="MobiDB-lite"/>
    </source>
</evidence>
<organism evidence="3 4">
    <name type="scientific">Trematosphaeria pertusa</name>
    <dbReference type="NCBI Taxonomy" id="390896"/>
    <lineage>
        <taxon>Eukaryota</taxon>
        <taxon>Fungi</taxon>
        <taxon>Dikarya</taxon>
        <taxon>Ascomycota</taxon>
        <taxon>Pezizomycotina</taxon>
        <taxon>Dothideomycetes</taxon>
        <taxon>Pleosporomycetidae</taxon>
        <taxon>Pleosporales</taxon>
        <taxon>Massarineae</taxon>
        <taxon>Trematosphaeriaceae</taxon>
        <taxon>Trematosphaeria</taxon>
    </lineage>
</organism>
<feature type="chain" id="PRO_5025432319" evidence="2">
    <location>
        <begin position="19"/>
        <end position="288"/>
    </location>
</feature>
<dbReference type="PANTHER" id="PTHR36195">
    <property type="entry name" value="DOMAIN PROTEIN, PUTATIVE (AFU_ORTHOLOGUE AFUA_5G01990)-RELATED-RELATED"/>
    <property type="match status" value="1"/>
</dbReference>
<dbReference type="OrthoDB" id="5144514at2759"/>
<dbReference type="EMBL" id="ML987206">
    <property type="protein sequence ID" value="KAF2242923.1"/>
    <property type="molecule type" value="Genomic_DNA"/>
</dbReference>
<keyword evidence="4" id="KW-1185">Reference proteome</keyword>
<gene>
    <name evidence="3" type="ORF">BU26DRAFT_121207</name>
</gene>
<protein>
    <submittedName>
        <fullName evidence="3">Uncharacterized protein</fullName>
    </submittedName>
</protein>
<sequence length="288" mass="31262">MQLTLAAAALIATASASAVANIHKRTANFNATCDDSKPKAKVVNRCSYAVNVWSIQKELGCPDGAGLTLNPGEFYHENLRDSSDGTGISIKLSKYETCGGNDLTQLEYYLNHATDYQGNYLDMSFVDCTSGDCPGWDDGFYFKAGNQDGMFTSAVDNEHCPIFSVYNSEEAARVSYVNWDDRQTKWCDLDASMELYLCGGEAPGESSPEPSAPSSTEEAAPSSTEVYEEPSSTEAAATSAPAYQDVAAAEVTPAPVQPANVKTEFVYTTVYVKEKRHAHGHRHQHFRA</sequence>
<keyword evidence="2" id="KW-0732">Signal</keyword>
<dbReference type="GeneID" id="54572859"/>
<name>A0A6A6HZ76_9PLEO</name>
<evidence type="ECO:0000256" key="2">
    <source>
        <dbReference type="SAM" id="SignalP"/>
    </source>
</evidence>
<dbReference type="Pfam" id="PF04681">
    <property type="entry name" value="Bys1"/>
    <property type="match status" value="1"/>
</dbReference>
<reference evidence="3" key="1">
    <citation type="journal article" date="2020" name="Stud. Mycol.">
        <title>101 Dothideomycetes genomes: a test case for predicting lifestyles and emergence of pathogens.</title>
        <authorList>
            <person name="Haridas S."/>
            <person name="Albert R."/>
            <person name="Binder M."/>
            <person name="Bloem J."/>
            <person name="Labutti K."/>
            <person name="Salamov A."/>
            <person name="Andreopoulos B."/>
            <person name="Baker S."/>
            <person name="Barry K."/>
            <person name="Bills G."/>
            <person name="Bluhm B."/>
            <person name="Cannon C."/>
            <person name="Castanera R."/>
            <person name="Culley D."/>
            <person name="Daum C."/>
            <person name="Ezra D."/>
            <person name="Gonzalez J."/>
            <person name="Henrissat B."/>
            <person name="Kuo A."/>
            <person name="Liang C."/>
            <person name="Lipzen A."/>
            <person name="Lutzoni F."/>
            <person name="Magnuson J."/>
            <person name="Mondo S."/>
            <person name="Nolan M."/>
            <person name="Ohm R."/>
            <person name="Pangilinan J."/>
            <person name="Park H.-J."/>
            <person name="Ramirez L."/>
            <person name="Alfaro M."/>
            <person name="Sun H."/>
            <person name="Tritt A."/>
            <person name="Yoshinaga Y."/>
            <person name="Zwiers L.-H."/>
            <person name="Turgeon B."/>
            <person name="Goodwin S."/>
            <person name="Spatafora J."/>
            <person name="Crous P."/>
            <person name="Grigoriev I."/>
        </authorList>
    </citation>
    <scope>NUCLEOTIDE SEQUENCE</scope>
    <source>
        <strain evidence="3">CBS 122368</strain>
    </source>
</reference>
<evidence type="ECO:0000313" key="4">
    <source>
        <dbReference type="Proteomes" id="UP000800094"/>
    </source>
</evidence>
<dbReference type="Proteomes" id="UP000800094">
    <property type="component" value="Unassembled WGS sequence"/>
</dbReference>
<dbReference type="RefSeq" id="XP_033677927.1">
    <property type="nucleotide sequence ID" value="XM_033819529.1"/>
</dbReference>
<feature type="region of interest" description="Disordered" evidence="1">
    <location>
        <begin position="200"/>
        <end position="239"/>
    </location>
</feature>
<feature type="signal peptide" evidence="2">
    <location>
        <begin position="1"/>
        <end position="18"/>
    </location>
</feature>
<dbReference type="SUPFAM" id="SSF49870">
    <property type="entry name" value="Osmotin, thaumatin-like protein"/>
    <property type="match status" value="1"/>
</dbReference>
<dbReference type="AlphaFoldDB" id="A0A6A6HZ76"/>
<accession>A0A6A6HZ76</accession>